<name>A0ABX0JDD6_9BACL</name>
<keyword evidence="3" id="KW-1185">Reference proteome</keyword>
<dbReference type="Proteomes" id="UP001165962">
    <property type="component" value="Unassembled WGS sequence"/>
</dbReference>
<feature type="domain" description="Phage protein Gp138 N-terminal" evidence="1">
    <location>
        <begin position="33"/>
        <end position="133"/>
    </location>
</feature>
<comment type="caution">
    <text evidence="2">The sequence shown here is derived from an EMBL/GenBank/DDBJ whole genome shotgun (WGS) entry which is preliminary data.</text>
</comment>
<evidence type="ECO:0000259" key="1">
    <source>
        <dbReference type="Pfam" id="PF18352"/>
    </source>
</evidence>
<proteinExistence type="predicted"/>
<reference evidence="2" key="1">
    <citation type="submission" date="2020-03" db="EMBL/GenBank/DDBJ databases">
        <title>Draft sequencing of Paenibacilllus sp. S3N08.</title>
        <authorList>
            <person name="Kim D.-U."/>
        </authorList>
    </citation>
    <scope>NUCLEOTIDE SEQUENCE</scope>
    <source>
        <strain evidence="2">S3N08</strain>
    </source>
</reference>
<dbReference type="Gene3D" id="2.40.50.230">
    <property type="entry name" value="Gp5 N-terminal domain"/>
    <property type="match status" value="1"/>
</dbReference>
<dbReference type="Pfam" id="PF18352">
    <property type="entry name" value="Gp138_N"/>
    <property type="match status" value="1"/>
</dbReference>
<dbReference type="InterPro" id="IPR041599">
    <property type="entry name" value="Gp138_N"/>
</dbReference>
<protein>
    <recommendedName>
        <fullName evidence="1">Phage protein Gp138 N-terminal domain-containing protein</fullName>
    </recommendedName>
</protein>
<accession>A0ABX0JDD6</accession>
<dbReference type="EMBL" id="JAAOIW010000012">
    <property type="protein sequence ID" value="NHN33573.1"/>
    <property type="molecule type" value="Genomic_DNA"/>
</dbReference>
<organism evidence="2 3">
    <name type="scientific">Paenibacillus agricola</name>
    <dbReference type="NCBI Taxonomy" id="2716264"/>
    <lineage>
        <taxon>Bacteria</taxon>
        <taxon>Bacillati</taxon>
        <taxon>Bacillota</taxon>
        <taxon>Bacilli</taxon>
        <taxon>Bacillales</taxon>
        <taxon>Paenibacillaceae</taxon>
        <taxon>Paenibacillus</taxon>
    </lineage>
</organism>
<sequence>MMTSPISERLDEDEEFYRRMLAAFAADLRVATPGIIQEFDPATQTVTVQTAIREKIIDEQLVTHWFEIPLLLDVPIVIPRAGGFALTLPIVPGDECLVVFADRCIDAWFSSGGVQNQIESRRHELSDGFAIIGVWSQPRVLAGYASDAAQLRSDDGSVAITLGAGSIDIDAPIVRINGTPITP</sequence>
<evidence type="ECO:0000313" key="3">
    <source>
        <dbReference type="Proteomes" id="UP001165962"/>
    </source>
</evidence>
<gene>
    <name evidence="2" type="ORF">G9U52_27530</name>
</gene>
<evidence type="ECO:0000313" key="2">
    <source>
        <dbReference type="EMBL" id="NHN33573.1"/>
    </source>
</evidence>
<dbReference type="InterPro" id="IPR037026">
    <property type="entry name" value="Vgr_OB-fold_dom_sf"/>
</dbReference>